<dbReference type="InterPro" id="IPR036397">
    <property type="entry name" value="RNaseH_sf"/>
</dbReference>
<dbReference type="NCBIfam" id="NF033516">
    <property type="entry name" value="transpos_IS3"/>
    <property type="match status" value="1"/>
</dbReference>
<dbReference type="InterPro" id="IPR048020">
    <property type="entry name" value="Transpos_IS3"/>
</dbReference>
<name>A0A6I0EZE5_9FIRM</name>
<comment type="function">
    <text evidence="1">Involved in the transposition of the insertion sequence.</text>
</comment>
<dbReference type="Pfam" id="PF13276">
    <property type="entry name" value="HTH_21"/>
    <property type="match status" value="1"/>
</dbReference>
<gene>
    <name evidence="4" type="ORF">F9B85_10760</name>
</gene>
<comment type="caution">
    <text evidence="4">The sequence shown here is derived from an EMBL/GenBank/DDBJ whole genome shotgun (WGS) entry which is preliminary data.</text>
</comment>
<evidence type="ECO:0000256" key="1">
    <source>
        <dbReference type="ARBA" id="ARBA00002286"/>
    </source>
</evidence>
<dbReference type="GO" id="GO:0015074">
    <property type="term" value="P:DNA integration"/>
    <property type="evidence" value="ECO:0007669"/>
    <property type="project" value="InterPro"/>
</dbReference>
<dbReference type="PANTHER" id="PTHR46889">
    <property type="entry name" value="TRANSPOSASE INSF FOR INSERTION SEQUENCE IS3B-RELATED"/>
    <property type="match status" value="1"/>
</dbReference>
<sequence>MRVKFPWSTRLRKSTTSEVKCRFIRDNSSKHSVAKMCRLFELPRSNYYAWLNRKPSRRKKDDLKVLELIKESYQSSKGIYGLDKILADVRKTRRCSRKRVHRLMQENGIRSVRKRKFKATTNSNHNLPVAENLLNQDFEVDAPNKAWVCDISYVQTDEGWNYLATVKDLFHKEIVGWAMSSTMTRDLVIQA</sequence>
<dbReference type="InterPro" id="IPR001584">
    <property type="entry name" value="Integrase_cat-core"/>
</dbReference>
<evidence type="ECO:0000259" key="3">
    <source>
        <dbReference type="Pfam" id="PF13276"/>
    </source>
</evidence>
<dbReference type="Proteomes" id="UP000468766">
    <property type="component" value="Unassembled WGS sequence"/>
</dbReference>
<dbReference type="Gene3D" id="3.30.420.10">
    <property type="entry name" value="Ribonuclease H-like superfamily/Ribonuclease H"/>
    <property type="match status" value="1"/>
</dbReference>
<dbReference type="EMBL" id="WBXO01000008">
    <property type="protein sequence ID" value="KAB2952025.1"/>
    <property type="molecule type" value="Genomic_DNA"/>
</dbReference>
<organism evidence="4 5">
    <name type="scientific">Heliorestis acidaminivorans</name>
    <dbReference type="NCBI Taxonomy" id="553427"/>
    <lineage>
        <taxon>Bacteria</taxon>
        <taxon>Bacillati</taxon>
        <taxon>Bacillota</taxon>
        <taxon>Clostridia</taxon>
        <taxon>Eubacteriales</taxon>
        <taxon>Heliobacteriaceae</taxon>
        <taxon>Heliorestis</taxon>
    </lineage>
</organism>
<dbReference type="GO" id="GO:0003676">
    <property type="term" value="F:nucleic acid binding"/>
    <property type="evidence" value="ECO:0007669"/>
    <property type="project" value="InterPro"/>
</dbReference>
<dbReference type="InterPro" id="IPR025948">
    <property type="entry name" value="HTH-like_dom"/>
</dbReference>
<evidence type="ECO:0000313" key="5">
    <source>
        <dbReference type="Proteomes" id="UP000468766"/>
    </source>
</evidence>
<dbReference type="OrthoDB" id="9775203at2"/>
<accession>A0A6I0EZE5</accession>
<dbReference type="Pfam" id="PF00665">
    <property type="entry name" value="rve"/>
    <property type="match status" value="1"/>
</dbReference>
<evidence type="ECO:0000259" key="2">
    <source>
        <dbReference type="Pfam" id="PF00665"/>
    </source>
</evidence>
<dbReference type="PANTHER" id="PTHR46889:SF4">
    <property type="entry name" value="TRANSPOSASE INSO FOR INSERTION SEQUENCE ELEMENT IS911B-RELATED"/>
    <property type="match status" value="1"/>
</dbReference>
<dbReference type="InterPro" id="IPR050900">
    <property type="entry name" value="Transposase_IS3/IS150/IS904"/>
</dbReference>
<dbReference type="InterPro" id="IPR012337">
    <property type="entry name" value="RNaseH-like_sf"/>
</dbReference>
<reference evidence="4 5" key="1">
    <citation type="submission" date="2019-10" db="EMBL/GenBank/DDBJ databases">
        <title>Whole-genome sequence of the extremophile Heliorestis acidaminivorans DSM 24790.</title>
        <authorList>
            <person name="Kyndt J.A."/>
            <person name="Meyer T.E."/>
        </authorList>
    </citation>
    <scope>NUCLEOTIDE SEQUENCE [LARGE SCALE GENOMIC DNA]</scope>
    <source>
        <strain evidence="4 5">DSM 24790</strain>
    </source>
</reference>
<feature type="domain" description="Integrase catalytic" evidence="2">
    <location>
        <begin position="142"/>
        <end position="190"/>
    </location>
</feature>
<feature type="domain" description="HTH-like" evidence="3">
    <location>
        <begin position="61"/>
        <end position="117"/>
    </location>
</feature>
<dbReference type="SUPFAM" id="SSF53098">
    <property type="entry name" value="Ribonuclease H-like"/>
    <property type="match status" value="1"/>
</dbReference>
<keyword evidence="5" id="KW-1185">Reference proteome</keyword>
<protein>
    <submittedName>
        <fullName evidence="4">IS3 family transposase</fullName>
    </submittedName>
</protein>
<proteinExistence type="predicted"/>
<dbReference type="AlphaFoldDB" id="A0A6I0EZE5"/>
<evidence type="ECO:0000313" key="4">
    <source>
        <dbReference type="EMBL" id="KAB2952025.1"/>
    </source>
</evidence>